<keyword evidence="2" id="KW-0812">Transmembrane</keyword>
<keyword evidence="2" id="KW-0472">Membrane</keyword>
<proteinExistence type="predicted"/>
<feature type="transmembrane region" description="Helical" evidence="2">
    <location>
        <begin position="20"/>
        <end position="39"/>
    </location>
</feature>
<feature type="compositionally biased region" description="Low complexity" evidence="1">
    <location>
        <begin position="146"/>
        <end position="161"/>
    </location>
</feature>
<accession>A0ABW1L553</accession>
<keyword evidence="2" id="KW-1133">Transmembrane helix</keyword>
<keyword evidence="4" id="KW-1185">Reference proteome</keyword>
<dbReference type="RefSeq" id="WP_377731985.1">
    <property type="nucleotide sequence ID" value="NZ_JBHSRI010000002.1"/>
</dbReference>
<organism evidence="3 4">
    <name type="scientific">Paenisporosarcina macmurdoensis</name>
    <dbReference type="NCBI Taxonomy" id="212659"/>
    <lineage>
        <taxon>Bacteria</taxon>
        <taxon>Bacillati</taxon>
        <taxon>Bacillota</taxon>
        <taxon>Bacilli</taxon>
        <taxon>Bacillales</taxon>
        <taxon>Caryophanaceae</taxon>
        <taxon>Paenisporosarcina</taxon>
    </lineage>
</organism>
<feature type="compositionally biased region" description="Low complexity" evidence="1">
    <location>
        <begin position="84"/>
        <end position="107"/>
    </location>
</feature>
<evidence type="ECO:0000313" key="4">
    <source>
        <dbReference type="Proteomes" id="UP001596170"/>
    </source>
</evidence>
<feature type="compositionally biased region" description="Gly residues" evidence="1">
    <location>
        <begin position="174"/>
        <end position="187"/>
    </location>
</feature>
<evidence type="ECO:0000313" key="3">
    <source>
        <dbReference type="EMBL" id="MFC6037987.1"/>
    </source>
</evidence>
<name>A0ABW1L553_9BACL</name>
<evidence type="ECO:0000256" key="2">
    <source>
        <dbReference type="SAM" id="Phobius"/>
    </source>
</evidence>
<evidence type="ECO:0000256" key="1">
    <source>
        <dbReference type="SAM" id="MobiDB-lite"/>
    </source>
</evidence>
<comment type="caution">
    <text evidence="3">The sequence shown here is derived from an EMBL/GenBank/DDBJ whole genome shotgun (WGS) entry which is preliminary data.</text>
</comment>
<gene>
    <name evidence="3" type="ORF">ACFPYN_00840</name>
</gene>
<dbReference type="Proteomes" id="UP001596170">
    <property type="component" value="Unassembled WGS sequence"/>
</dbReference>
<protein>
    <submittedName>
        <fullName evidence="3">Uncharacterized protein</fullName>
    </submittedName>
</protein>
<reference evidence="4" key="1">
    <citation type="journal article" date="2019" name="Int. J. Syst. Evol. Microbiol.">
        <title>The Global Catalogue of Microorganisms (GCM) 10K type strain sequencing project: providing services to taxonomists for standard genome sequencing and annotation.</title>
        <authorList>
            <consortium name="The Broad Institute Genomics Platform"/>
            <consortium name="The Broad Institute Genome Sequencing Center for Infectious Disease"/>
            <person name="Wu L."/>
            <person name="Ma J."/>
        </authorList>
    </citation>
    <scope>NUCLEOTIDE SEQUENCE [LARGE SCALE GENOMIC DNA]</scope>
    <source>
        <strain evidence="4">CCUG 54527</strain>
    </source>
</reference>
<dbReference type="EMBL" id="JBHSRI010000002">
    <property type="protein sequence ID" value="MFC6037987.1"/>
    <property type="molecule type" value="Genomic_DNA"/>
</dbReference>
<feature type="compositionally biased region" description="Low complexity" evidence="1">
    <location>
        <begin position="114"/>
        <end position="130"/>
    </location>
</feature>
<feature type="region of interest" description="Disordered" evidence="1">
    <location>
        <begin position="65"/>
        <end position="198"/>
    </location>
</feature>
<feature type="compositionally biased region" description="Gly residues" evidence="1">
    <location>
        <begin position="131"/>
        <end position="145"/>
    </location>
</feature>
<sequence length="317" mass="32828">MQKNGNERTKKRFPTWLKRLLVVFGIVILLGGSYVIYLLKFKEYDVADSEVTEITRETFNIELPDGSTIELDEDGNIVESDVPGNTGSTSTSTEGDGTDSSTGTESSSSEEDTSGTSTNSNEGTTSSTGGSSSGSGSTSGSGGTSSTGENGTSSGNGSSTGSTGGSSGNTSGSSGNGGSTGGSGSSNGGSTTTPPPANVERVTVASIKGKYEPVMSSLQGQASSRVDALVGRAYSEYQAKIANGESVNYAYFYNKYSSAAAELEGRTDKVFYQIVGVIENELKANNLAESHVQSFVTQYEKEKEARRSALLDKAMNR</sequence>